<proteinExistence type="predicted"/>
<name>A0ABN2L3G8_9MICO</name>
<keyword evidence="2" id="KW-1185">Reference proteome</keyword>
<reference evidence="1 2" key="1">
    <citation type="journal article" date="2019" name="Int. J. Syst. Evol. Microbiol.">
        <title>The Global Catalogue of Microorganisms (GCM) 10K type strain sequencing project: providing services to taxonomists for standard genome sequencing and annotation.</title>
        <authorList>
            <consortium name="The Broad Institute Genomics Platform"/>
            <consortium name="The Broad Institute Genome Sequencing Center for Infectious Disease"/>
            <person name="Wu L."/>
            <person name="Ma J."/>
        </authorList>
    </citation>
    <scope>NUCLEOTIDE SEQUENCE [LARGE SCALE GENOMIC DNA]</scope>
    <source>
        <strain evidence="1 2">JCM 15591</strain>
    </source>
</reference>
<sequence length="156" mass="16229">MTAPTPLTGTSTFRLMPTDDFASGPSSATISGVGGALVLAYTWVHPADGDQHGHLLVGAPSTDSDAVTAAWSDSWHQQPDLLILTGTRAADGAQLAATYMGDWGWQIDLDDLTGEAPMMTMRNVIPESALADAPADMPKQAGPYAVMVAHWAPAPA</sequence>
<dbReference type="Proteomes" id="UP001501475">
    <property type="component" value="Unassembled WGS sequence"/>
</dbReference>
<organism evidence="1 2">
    <name type="scientific">Nostocoides vanveenii</name>
    <dbReference type="NCBI Taxonomy" id="330835"/>
    <lineage>
        <taxon>Bacteria</taxon>
        <taxon>Bacillati</taxon>
        <taxon>Actinomycetota</taxon>
        <taxon>Actinomycetes</taxon>
        <taxon>Micrococcales</taxon>
        <taxon>Intrasporangiaceae</taxon>
        <taxon>Nostocoides</taxon>
    </lineage>
</organism>
<gene>
    <name evidence="1" type="ORF">GCM10009810_32890</name>
</gene>
<accession>A0ABN2L3G8</accession>
<comment type="caution">
    <text evidence="1">The sequence shown here is derived from an EMBL/GenBank/DDBJ whole genome shotgun (WGS) entry which is preliminary data.</text>
</comment>
<dbReference type="EMBL" id="BAAAPN010000098">
    <property type="protein sequence ID" value="GAA1773112.1"/>
    <property type="molecule type" value="Genomic_DNA"/>
</dbReference>
<evidence type="ECO:0000313" key="1">
    <source>
        <dbReference type="EMBL" id="GAA1773112.1"/>
    </source>
</evidence>
<evidence type="ECO:0000313" key="2">
    <source>
        <dbReference type="Proteomes" id="UP001501475"/>
    </source>
</evidence>
<protein>
    <submittedName>
        <fullName evidence="1">Uncharacterized protein</fullName>
    </submittedName>
</protein>
<dbReference type="RefSeq" id="WP_344068222.1">
    <property type="nucleotide sequence ID" value="NZ_BAAAPN010000098.1"/>
</dbReference>